<proteinExistence type="predicted"/>
<dbReference type="PANTHER" id="PTHR37534">
    <property type="entry name" value="TRANSCRIPTIONAL ACTIVATOR PROTEIN UGA3"/>
    <property type="match status" value="1"/>
</dbReference>
<reference evidence="2 3" key="1">
    <citation type="journal article" date="2018" name="IMA Fungus">
        <title>IMA Genome-F 9: Draft genome sequence of Annulohypoxylon stygium, Aspergillus mulundensis, Berkeleyomyces basicola (syn. Thielaviopsis basicola), Ceratocystis smalleyi, two Cercospora beticola strains, Coleophoma cylindrospora, Fusarium fracticaudum, Phialophora cf. hyalina, and Morchella septimelata.</title>
        <authorList>
            <person name="Wingfield B.D."/>
            <person name="Bills G.F."/>
            <person name="Dong Y."/>
            <person name="Huang W."/>
            <person name="Nel W.J."/>
            <person name="Swalarsk-Parry B.S."/>
            <person name="Vaghefi N."/>
            <person name="Wilken P.M."/>
            <person name="An Z."/>
            <person name="de Beer Z.W."/>
            <person name="De Vos L."/>
            <person name="Chen L."/>
            <person name="Duong T.A."/>
            <person name="Gao Y."/>
            <person name="Hammerbacher A."/>
            <person name="Kikkert J.R."/>
            <person name="Li Y."/>
            <person name="Li H."/>
            <person name="Li K."/>
            <person name="Li Q."/>
            <person name="Liu X."/>
            <person name="Ma X."/>
            <person name="Naidoo K."/>
            <person name="Pethybridge S.J."/>
            <person name="Sun J."/>
            <person name="Steenkamp E.T."/>
            <person name="van der Nest M.A."/>
            <person name="van Wyk S."/>
            <person name="Wingfield M.J."/>
            <person name="Xiong C."/>
            <person name="Yue Q."/>
            <person name="Zhang X."/>
        </authorList>
    </citation>
    <scope>NUCLEOTIDE SEQUENCE [LARGE SCALE GENOMIC DNA]</scope>
    <source>
        <strain evidence="2 3">BP6252</strain>
    </source>
</reference>
<evidence type="ECO:0000256" key="1">
    <source>
        <dbReference type="ARBA" id="ARBA00023242"/>
    </source>
</evidence>
<dbReference type="GO" id="GO:0000976">
    <property type="term" value="F:transcription cis-regulatory region binding"/>
    <property type="evidence" value="ECO:0007669"/>
    <property type="project" value="TreeGrafter"/>
</dbReference>
<keyword evidence="3" id="KW-1185">Reference proteome</keyword>
<dbReference type="EMBL" id="PDLM01000003">
    <property type="protein sequence ID" value="RDW81914.1"/>
    <property type="molecule type" value="Genomic_DNA"/>
</dbReference>
<organism evidence="2 3">
    <name type="scientific">Coleophoma cylindrospora</name>
    <dbReference type="NCBI Taxonomy" id="1849047"/>
    <lineage>
        <taxon>Eukaryota</taxon>
        <taxon>Fungi</taxon>
        <taxon>Dikarya</taxon>
        <taxon>Ascomycota</taxon>
        <taxon>Pezizomycotina</taxon>
        <taxon>Leotiomycetes</taxon>
        <taxon>Helotiales</taxon>
        <taxon>Dermateaceae</taxon>
        <taxon>Coleophoma</taxon>
    </lineage>
</organism>
<dbReference type="GO" id="GO:0005634">
    <property type="term" value="C:nucleus"/>
    <property type="evidence" value="ECO:0007669"/>
    <property type="project" value="TreeGrafter"/>
</dbReference>
<dbReference type="GO" id="GO:0045944">
    <property type="term" value="P:positive regulation of transcription by RNA polymerase II"/>
    <property type="evidence" value="ECO:0007669"/>
    <property type="project" value="TreeGrafter"/>
</dbReference>
<sequence>MDLSYSEDQTWMSPPGARELNNQCPYVANFKVQYMDETAHLVRFYEGELTQNPDIGTKNTLGYMDDPQNHSIAIASAKLPTRVSNEMEETSSFQDEPLPYEKALIIEQYGNLDIPLNGDHGDSTNIETLNSDRAVEDITTIEVDHEMQSNFGNGQDHVNDEDLSISHMDLSSSQGLQDRQIWQLPSQFHSIADASPLLESPNSNASFGESGDITFQNSPLTPREALLMRNFIENMALWADVTDPERHFEVVVPRRAIDQPVLRYAIFAFSSRHVSRCSNYEETEAVEYHNKCLEHLIPILSNSKESMNEDILAAVAILRQYEELDGSGFLLESKRKANRTTAFDQRCHLIGTTRMLNSVAMFASSGGLGEAAAWLCLREDIYVSLVSQQPLRTHLENYHESKIFKGDDDISMANQMVFLLAKLLSCVFHPARDSDVEKLHQISREIGEWASGKGLSFAPILFHPRSKTQRRAFPEIWMLLPSHVVGMQYYHIAKIVLAISGPRASATGYASLREGRELENKVRNHLRIVLGLSISNKRCQNTMFTARHALSVWGGVLRDELDQEAALSFLLQMEETTGWRMEGIIRSLKEQWAEDYDSI</sequence>
<evidence type="ECO:0000313" key="3">
    <source>
        <dbReference type="Proteomes" id="UP000256645"/>
    </source>
</evidence>
<dbReference type="Proteomes" id="UP000256645">
    <property type="component" value="Unassembled WGS sequence"/>
</dbReference>
<dbReference type="OrthoDB" id="4525710at2759"/>
<protein>
    <recommendedName>
        <fullName evidence="4">ARCA protein</fullName>
    </recommendedName>
</protein>
<comment type="caution">
    <text evidence="2">The sequence shown here is derived from an EMBL/GenBank/DDBJ whole genome shotgun (WGS) entry which is preliminary data.</text>
</comment>
<dbReference type="AlphaFoldDB" id="A0A3D8S797"/>
<keyword evidence="1" id="KW-0539">Nucleus</keyword>
<accession>A0A3D8S797</accession>
<evidence type="ECO:0008006" key="4">
    <source>
        <dbReference type="Google" id="ProtNLM"/>
    </source>
</evidence>
<gene>
    <name evidence="2" type="ORF">BP6252_03026</name>
</gene>
<dbReference type="STRING" id="1849047.A0A3D8S797"/>
<evidence type="ECO:0000313" key="2">
    <source>
        <dbReference type="EMBL" id="RDW81914.1"/>
    </source>
</evidence>
<dbReference type="PANTHER" id="PTHR37534:SF25">
    <property type="entry name" value="ZN(II)2CYS6 TRANSCRIPTION FACTOR (EUROFUNG)"/>
    <property type="match status" value="1"/>
</dbReference>
<dbReference type="GO" id="GO:0003700">
    <property type="term" value="F:DNA-binding transcription factor activity"/>
    <property type="evidence" value="ECO:0007669"/>
    <property type="project" value="TreeGrafter"/>
</dbReference>
<name>A0A3D8S797_9HELO</name>